<organism evidence="2 3">
    <name type="scientific">Helianthus annuus</name>
    <name type="common">Common sunflower</name>
    <dbReference type="NCBI Taxonomy" id="4232"/>
    <lineage>
        <taxon>Eukaryota</taxon>
        <taxon>Viridiplantae</taxon>
        <taxon>Streptophyta</taxon>
        <taxon>Embryophyta</taxon>
        <taxon>Tracheophyta</taxon>
        <taxon>Spermatophyta</taxon>
        <taxon>Magnoliopsida</taxon>
        <taxon>eudicotyledons</taxon>
        <taxon>Gunneridae</taxon>
        <taxon>Pentapetalae</taxon>
        <taxon>asterids</taxon>
        <taxon>campanulids</taxon>
        <taxon>Asterales</taxon>
        <taxon>Asteraceae</taxon>
        <taxon>Asteroideae</taxon>
        <taxon>Heliantheae alliance</taxon>
        <taxon>Heliantheae</taxon>
        <taxon>Helianthus</taxon>
    </lineage>
</organism>
<name>A0A251ULX0_HELAN</name>
<evidence type="ECO:0000313" key="2">
    <source>
        <dbReference type="EMBL" id="OTG24380.1"/>
    </source>
</evidence>
<evidence type="ECO:0000313" key="1">
    <source>
        <dbReference type="EMBL" id="KAF5782147.1"/>
    </source>
</evidence>
<proteinExistence type="predicted"/>
<keyword evidence="3" id="KW-1185">Reference proteome</keyword>
<reference evidence="1 3" key="1">
    <citation type="journal article" date="2017" name="Nature">
        <title>The sunflower genome provides insights into oil metabolism, flowering and Asterid evolution.</title>
        <authorList>
            <person name="Badouin H."/>
            <person name="Gouzy J."/>
            <person name="Grassa C.J."/>
            <person name="Murat F."/>
            <person name="Staton S.E."/>
            <person name="Cottret L."/>
            <person name="Lelandais-Briere C."/>
            <person name="Owens G.L."/>
            <person name="Carrere S."/>
            <person name="Mayjonade B."/>
            <person name="Legrand L."/>
            <person name="Gill N."/>
            <person name="Kane N.C."/>
            <person name="Bowers J.E."/>
            <person name="Hubner S."/>
            <person name="Bellec A."/>
            <person name="Berard A."/>
            <person name="Berges H."/>
            <person name="Blanchet N."/>
            <person name="Boniface M.C."/>
            <person name="Brunel D."/>
            <person name="Catrice O."/>
            <person name="Chaidir N."/>
            <person name="Claudel C."/>
            <person name="Donnadieu C."/>
            <person name="Faraut T."/>
            <person name="Fievet G."/>
            <person name="Helmstetter N."/>
            <person name="King M."/>
            <person name="Knapp S.J."/>
            <person name="Lai Z."/>
            <person name="Le Paslier M.C."/>
            <person name="Lippi Y."/>
            <person name="Lorenzon L."/>
            <person name="Mandel J.R."/>
            <person name="Marage G."/>
            <person name="Marchand G."/>
            <person name="Marquand E."/>
            <person name="Bret-Mestries E."/>
            <person name="Morien E."/>
            <person name="Nambeesan S."/>
            <person name="Nguyen T."/>
            <person name="Pegot-Espagnet P."/>
            <person name="Pouilly N."/>
            <person name="Raftis F."/>
            <person name="Sallet E."/>
            <person name="Schiex T."/>
            <person name="Thomas J."/>
            <person name="Vandecasteele C."/>
            <person name="Vares D."/>
            <person name="Vear F."/>
            <person name="Vautrin S."/>
            <person name="Crespi M."/>
            <person name="Mangin B."/>
            <person name="Burke J.M."/>
            <person name="Salse J."/>
            <person name="Munos S."/>
            <person name="Vincourt P."/>
            <person name="Rieseberg L.H."/>
            <person name="Langlade N.B."/>
        </authorList>
    </citation>
    <scope>NUCLEOTIDE SEQUENCE [LARGE SCALE GENOMIC DNA]</scope>
    <source>
        <strain evidence="3">cv. SF193</strain>
        <tissue evidence="1">Leaves</tissue>
    </source>
</reference>
<dbReference type="EMBL" id="MNCJ02000326">
    <property type="protein sequence ID" value="KAF5782147.1"/>
    <property type="molecule type" value="Genomic_DNA"/>
</dbReference>
<dbReference type="InParanoid" id="A0A251ULX0"/>
<dbReference type="AlphaFoldDB" id="A0A251ULX0"/>
<protein>
    <submittedName>
        <fullName evidence="2">Uncharacterized protein</fullName>
    </submittedName>
</protein>
<accession>A0A251ULX0</accession>
<sequence>MMVNGADSARVQSTLGHLGHLGSDMVNSASVRSTVVKLVKLGQTINTGLGRPRCSILLISYARQHLDNRKT</sequence>
<reference evidence="1" key="3">
    <citation type="submission" date="2020-06" db="EMBL/GenBank/DDBJ databases">
        <title>Helianthus annuus Genome sequencing and assembly Release 2.</title>
        <authorList>
            <person name="Gouzy J."/>
            <person name="Langlade N."/>
            <person name="Munos S."/>
        </authorList>
    </citation>
    <scope>NUCLEOTIDE SEQUENCE</scope>
    <source>
        <tissue evidence="1">Leaves</tissue>
    </source>
</reference>
<gene>
    <name evidence="2" type="ORF">HannXRQ_Chr05g0136081</name>
    <name evidence="1" type="ORF">HanXRQr2_Chr11g0492101</name>
</gene>
<evidence type="ECO:0000313" key="3">
    <source>
        <dbReference type="Proteomes" id="UP000215914"/>
    </source>
</evidence>
<dbReference type="Proteomes" id="UP000215914">
    <property type="component" value="Chromosome 5"/>
</dbReference>
<reference evidence="2" key="2">
    <citation type="submission" date="2017-02" db="EMBL/GenBank/DDBJ databases">
        <title>Sunflower complete genome.</title>
        <authorList>
            <person name="Langlade N."/>
            <person name="Munos S."/>
        </authorList>
    </citation>
    <scope>NUCLEOTIDE SEQUENCE [LARGE SCALE GENOMIC DNA]</scope>
    <source>
        <tissue evidence="2">Leaves</tissue>
    </source>
</reference>
<dbReference type="Gramene" id="mRNA:HanXRQr2_Chr11g0492101">
    <property type="protein sequence ID" value="mRNA:HanXRQr2_Chr11g0492101"/>
    <property type="gene ID" value="HanXRQr2_Chr11g0492101"/>
</dbReference>
<dbReference type="EMBL" id="CM007894">
    <property type="protein sequence ID" value="OTG24380.1"/>
    <property type="molecule type" value="Genomic_DNA"/>
</dbReference>